<dbReference type="NCBIfam" id="NF003465">
    <property type="entry name" value="PRK05089.1"/>
    <property type="match status" value="1"/>
</dbReference>
<dbReference type="Pfam" id="PF04442">
    <property type="entry name" value="CtaG_Cox11"/>
    <property type="match status" value="1"/>
</dbReference>
<proteinExistence type="inferred from homology"/>
<evidence type="ECO:0000256" key="4">
    <source>
        <dbReference type="ARBA" id="ARBA00015384"/>
    </source>
</evidence>
<keyword evidence="7 10" id="KW-1133">Transmembrane helix</keyword>
<keyword evidence="10" id="KW-0997">Cell inner membrane</keyword>
<comment type="function">
    <text evidence="1 10">Exerts its effect at some terminal stage of cytochrome c oxidase synthesis, probably by being involved in the insertion of the copper B into subunit I.</text>
</comment>
<evidence type="ECO:0000256" key="6">
    <source>
        <dbReference type="ARBA" id="ARBA00022968"/>
    </source>
</evidence>
<keyword evidence="6 10" id="KW-0735">Signal-anchor</keyword>
<accession>A0A255YVW6</accession>
<evidence type="ECO:0000256" key="5">
    <source>
        <dbReference type="ARBA" id="ARBA00022692"/>
    </source>
</evidence>
<name>A0A255YVW6_9PROT</name>
<keyword evidence="9 10" id="KW-0472">Membrane</keyword>
<keyword evidence="13" id="KW-1185">Reference proteome</keyword>
<dbReference type="PANTHER" id="PTHR21320">
    <property type="entry name" value="CYTOCHROME C OXIDASE ASSEMBLY PROTEIN COX11-RELATED"/>
    <property type="match status" value="1"/>
</dbReference>
<gene>
    <name evidence="10" type="primary">ctaG</name>
    <name evidence="12" type="ORF">CHU95_17465</name>
</gene>
<sequence length="232" mass="24757">MDLNRQADSPAEVGQRNVRTAMKLGAVVAGMIGLSFASVPLYDLFCRVTGFGGTTMVSEKAPEKALERVITVRFNGDVNSSINWDFRPDTTAVNVHVGEAMTMSYRAQNLENHAVVGTATYNVTPEKAGKYFNKIQCFCFTEQKLEPGQSIDMPVNFYVDPAIADDPGMADVKTITLSYTFFRADDQSAALSTPGKGAAVAPLDGAMGKDYQGLAPGLVSEPTAGAVPGNRS</sequence>
<comment type="caution">
    <text evidence="12">The sequence shown here is derived from an EMBL/GenBank/DDBJ whole genome shotgun (WGS) entry which is preliminary data.</text>
</comment>
<evidence type="ECO:0000256" key="8">
    <source>
        <dbReference type="ARBA" id="ARBA00023008"/>
    </source>
</evidence>
<evidence type="ECO:0000256" key="9">
    <source>
        <dbReference type="ARBA" id="ARBA00023136"/>
    </source>
</evidence>
<dbReference type="PANTHER" id="PTHR21320:SF3">
    <property type="entry name" value="CYTOCHROME C OXIDASE ASSEMBLY PROTEIN COX11, MITOCHONDRIAL-RELATED"/>
    <property type="match status" value="1"/>
</dbReference>
<dbReference type="EMBL" id="NOXU01000031">
    <property type="protein sequence ID" value="OYQ32570.1"/>
    <property type="molecule type" value="Genomic_DNA"/>
</dbReference>
<dbReference type="GO" id="GO:0008535">
    <property type="term" value="P:respiratory chain complex IV assembly"/>
    <property type="evidence" value="ECO:0007669"/>
    <property type="project" value="UniProtKB-UniRule"/>
</dbReference>
<evidence type="ECO:0000256" key="10">
    <source>
        <dbReference type="HAMAP-Rule" id="MF_00155"/>
    </source>
</evidence>
<feature type="topological domain" description="Periplasmic" evidence="10">
    <location>
        <begin position="39"/>
        <end position="232"/>
    </location>
</feature>
<dbReference type="InterPro" id="IPR007533">
    <property type="entry name" value="Cyt_c_oxidase_assmbl_CtaG"/>
</dbReference>
<protein>
    <recommendedName>
        <fullName evidence="4 10">Cytochrome c oxidase assembly protein CtaG</fullName>
    </recommendedName>
</protein>
<feature type="transmembrane region" description="Helical" evidence="11">
    <location>
        <begin position="21"/>
        <end position="42"/>
    </location>
</feature>
<keyword evidence="5 10" id="KW-0812">Transmembrane</keyword>
<keyword evidence="10" id="KW-1003">Cell membrane</keyword>
<evidence type="ECO:0000313" key="12">
    <source>
        <dbReference type="EMBL" id="OYQ32570.1"/>
    </source>
</evidence>
<dbReference type="GO" id="GO:0005507">
    <property type="term" value="F:copper ion binding"/>
    <property type="evidence" value="ECO:0007669"/>
    <property type="project" value="InterPro"/>
</dbReference>
<dbReference type="FunFam" id="2.60.370.10:FF:000001">
    <property type="entry name" value="COX11 cytochrome c oxidase assembly homolog"/>
    <property type="match status" value="1"/>
</dbReference>
<keyword evidence="8 10" id="KW-0186">Copper</keyword>
<comment type="subcellular location">
    <subcellularLocation>
        <location evidence="2 10">Cell inner membrane</location>
        <topology evidence="2 10">Single-pass type II membrane protein</topology>
        <orientation evidence="2 10">Periplasmic side</orientation>
    </subcellularLocation>
</comment>
<feature type="topological domain" description="Cytoplasmic" evidence="10">
    <location>
        <begin position="1"/>
        <end position="15"/>
    </location>
</feature>
<dbReference type="SUPFAM" id="SSF110111">
    <property type="entry name" value="Ctag/Cox11"/>
    <property type="match status" value="1"/>
</dbReference>
<evidence type="ECO:0000313" key="13">
    <source>
        <dbReference type="Proteomes" id="UP000216998"/>
    </source>
</evidence>
<dbReference type="InterPro" id="IPR023471">
    <property type="entry name" value="CtaG/Cox11_dom_sf"/>
</dbReference>
<organism evidence="12 13">
    <name type="scientific">Niveispirillum lacus</name>
    <dbReference type="NCBI Taxonomy" id="1981099"/>
    <lineage>
        <taxon>Bacteria</taxon>
        <taxon>Pseudomonadati</taxon>
        <taxon>Pseudomonadota</taxon>
        <taxon>Alphaproteobacteria</taxon>
        <taxon>Rhodospirillales</taxon>
        <taxon>Azospirillaceae</taxon>
        <taxon>Niveispirillum</taxon>
    </lineage>
</organism>
<dbReference type="GO" id="GO:0005886">
    <property type="term" value="C:plasma membrane"/>
    <property type="evidence" value="ECO:0007669"/>
    <property type="project" value="UniProtKB-SubCell"/>
</dbReference>
<evidence type="ECO:0000256" key="2">
    <source>
        <dbReference type="ARBA" id="ARBA00004382"/>
    </source>
</evidence>
<dbReference type="AlphaFoldDB" id="A0A255YVW6"/>
<evidence type="ECO:0000256" key="7">
    <source>
        <dbReference type="ARBA" id="ARBA00022989"/>
    </source>
</evidence>
<comment type="similarity">
    <text evidence="3 10">Belongs to the COX11/CtaG family.</text>
</comment>
<evidence type="ECO:0000256" key="1">
    <source>
        <dbReference type="ARBA" id="ARBA00004007"/>
    </source>
</evidence>
<dbReference type="OrthoDB" id="9804841at2"/>
<dbReference type="Gene3D" id="2.60.370.10">
    <property type="entry name" value="Ctag/Cox11"/>
    <property type="match status" value="1"/>
</dbReference>
<reference evidence="12 13" key="1">
    <citation type="submission" date="2017-07" db="EMBL/GenBank/DDBJ databases">
        <title>Niveispirillum cyanobacteriorum sp. nov., isolated from cyanobacterial aggregates in a eutrophic lake.</title>
        <authorList>
            <person name="Cai H."/>
        </authorList>
    </citation>
    <scope>NUCLEOTIDE SEQUENCE [LARGE SCALE GENOMIC DNA]</scope>
    <source>
        <strain evidence="13">TH1-14</strain>
    </source>
</reference>
<evidence type="ECO:0000256" key="11">
    <source>
        <dbReference type="SAM" id="Phobius"/>
    </source>
</evidence>
<dbReference type="Proteomes" id="UP000216998">
    <property type="component" value="Unassembled WGS sequence"/>
</dbReference>
<evidence type="ECO:0000256" key="3">
    <source>
        <dbReference type="ARBA" id="ARBA00009620"/>
    </source>
</evidence>
<dbReference type="HAMAP" id="MF_00155">
    <property type="entry name" value="CtaG"/>
    <property type="match status" value="1"/>
</dbReference>